<dbReference type="OrthoDB" id="1921953at2759"/>
<reference evidence="1 2" key="1">
    <citation type="submission" date="2020-10" db="EMBL/GenBank/DDBJ databases">
        <title>The Coptis chinensis genome and diversification of protoberbering-type alkaloids.</title>
        <authorList>
            <person name="Wang B."/>
            <person name="Shu S."/>
            <person name="Song C."/>
            <person name="Liu Y."/>
        </authorList>
    </citation>
    <scope>NUCLEOTIDE SEQUENCE [LARGE SCALE GENOMIC DNA]</scope>
    <source>
        <strain evidence="1">HL-2020</strain>
        <tissue evidence="1">Leaf</tissue>
    </source>
</reference>
<evidence type="ECO:0000313" key="2">
    <source>
        <dbReference type="Proteomes" id="UP000631114"/>
    </source>
</evidence>
<dbReference type="Proteomes" id="UP000631114">
    <property type="component" value="Unassembled WGS sequence"/>
</dbReference>
<dbReference type="GO" id="GO:0034472">
    <property type="term" value="P:snRNA 3'-end processing"/>
    <property type="evidence" value="ECO:0007669"/>
    <property type="project" value="TreeGrafter"/>
</dbReference>
<dbReference type="GO" id="GO:0032039">
    <property type="term" value="C:integrator complex"/>
    <property type="evidence" value="ECO:0007669"/>
    <property type="project" value="InterPro"/>
</dbReference>
<protein>
    <submittedName>
        <fullName evidence="1">Uncharacterized protein</fullName>
    </submittedName>
</protein>
<dbReference type="EMBL" id="JADFTS010000007">
    <property type="protein sequence ID" value="KAF9597015.1"/>
    <property type="molecule type" value="Genomic_DNA"/>
</dbReference>
<dbReference type="PANTHER" id="PTHR13322:SF2">
    <property type="entry name" value="INTEGRATOR COMPLEX SUBUNIT 7"/>
    <property type="match status" value="1"/>
</dbReference>
<dbReference type="InterPro" id="IPR033060">
    <property type="entry name" value="INTS7"/>
</dbReference>
<organism evidence="1 2">
    <name type="scientific">Coptis chinensis</name>
    <dbReference type="NCBI Taxonomy" id="261450"/>
    <lineage>
        <taxon>Eukaryota</taxon>
        <taxon>Viridiplantae</taxon>
        <taxon>Streptophyta</taxon>
        <taxon>Embryophyta</taxon>
        <taxon>Tracheophyta</taxon>
        <taxon>Spermatophyta</taxon>
        <taxon>Magnoliopsida</taxon>
        <taxon>Ranunculales</taxon>
        <taxon>Ranunculaceae</taxon>
        <taxon>Coptidoideae</taxon>
        <taxon>Coptis</taxon>
    </lineage>
</organism>
<keyword evidence="2" id="KW-1185">Reference proteome</keyword>
<accession>A0A835HDC5</accession>
<dbReference type="PANTHER" id="PTHR13322">
    <property type="entry name" value="C1ORF73 PROTEIN"/>
    <property type="match status" value="1"/>
</dbReference>
<evidence type="ECO:0000313" key="1">
    <source>
        <dbReference type="EMBL" id="KAF9597015.1"/>
    </source>
</evidence>
<name>A0A835HDC5_9MAGN</name>
<sequence length="84" mass="9402">MRISNIYGLVPGEDSLFANRGSSSSLDAFKSGDKHTRLCILKPFLFRDKASIFEIRHMVLSSLGSCHVLEVLLLSHARGLWLLE</sequence>
<comment type="caution">
    <text evidence="1">The sequence shown here is derived from an EMBL/GenBank/DDBJ whole genome shotgun (WGS) entry which is preliminary data.</text>
</comment>
<proteinExistence type="predicted"/>
<gene>
    <name evidence="1" type="ORF">IFM89_014880</name>
</gene>
<dbReference type="AlphaFoldDB" id="A0A835HDC5"/>